<protein>
    <submittedName>
        <fullName evidence="2">Uncharacterized protein</fullName>
    </submittedName>
</protein>
<keyword evidence="3" id="KW-1185">Reference proteome</keyword>
<comment type="caution">
    <text evidence="2">The sequence shown here is derived from an EMBL/GenBank/DDBJ whole genome shotgun (WGS) entry which is preliminary data.</text>
</comment>
<organism evidence="2 3">
    <name type="scientific">Prorocentrum cordatum</name>
    <dbReference type="NCBI Taxonomy" id="2364126"/>
    <lineage>
        <taxon>Eukaryota</taxon>
        <taxon>Sar</taxon>
        <taxon>Alveolata</taxon>
        <taxon>Dinophyceae</taxon>
        <taxon>Prorocentrales</taxon>
        <taxon>Prorocentraceae</taxon>
        <taxon>Prorocentrum</taxon>
    </lineage>
</organism>
<feature type="region of interest" description="Disordered" evidence="1">
    <location>
        <begin position="67"/>
        <end position="101"/>
    </location>
</feature>
<gene>
    <name evidence="2" type="ORF">PCOR1329_LOCUS75229</name>
</gene>
<feature type="compositionally biased region" description="Gly residues" evidence="1">
    <location>
        <begin position="74"/>
        <end position="85"/>
    </location>
</feature>
<proteinExistence type="predicted"/>
<dbReference type="Proteomes" id="UP001189429">
    <property type="component" value="Unassembled WGS sequence"/>
</dbReference>
<evidence type="ECO:0000313" key="2">
    <source>
        <dbReference type="EMBL" id="CAK0896891.1"/>
    </source>
</evidence>
<sequence>MSASELLEVADPRREPREALLNTSSISDLISASVSACPRSSLSTFSVSALTSSAICCCTLAPEASMEQEAGATEAGGGRGRGGGDSSQSVGLLSGPRPLVR</sequence>
<accession>A0ABN9XG51</accession>
<evidence type="ECO:0000313" key="3">
    <source>
        <dbReference type="Proteomes" id="UP001189429"/>
    </source>
</evidence>
<name>A0ABN9XG51_9DINO</name>
<reference evidence="2" key="1">
    <citation type="submission" date="2023-10" db="EMBL/GenBank/DDBJ databases">
        <authorList>
            <person name="Chen Y."/>
            <person name="Shah S."/>
            <person name="Dougan E. K."/>
            <person name="Thang M."/>
            <person name="Chan C."/>
        </authorList>
    </citation>
    <scope>NUCLEOTIDE SEQUENCE [LARGE SCALE GENOMIC DNA]</scope>
</reference>
<dbReference type="EMBL" id="CAUYUJ010020255">
    <property type="protein sequence ID" value="CAK0896891.1"/>
    <property type="molecule type" value="Genomic_DNA"/>
</dbReference>
<evidence type="ECO:0000256" key="1">
    <source>
        <dbReference type="SAM" id="MobiDB-lite"/>
    </source>
</evidence>